<evidence type="ECO:0000259" key="1">
    <source>
        <dbReference type="Pfam" id="PF18756"/>
    </source>
</evidence>
<reference evidence="2 3" key="1">
    <citation type="submission" date="2018-07" db="EMBL/GenBank/DDBJ databases">
        <title>GABA Modulating Bacteria of the Human Gut Microbiota.</title>
        <authorList>
            <person name="Strandwitz P."/>
            <person name="Kim K.H."/>
            <person name="Terekhova D."/>
            <person name="Liu J.K."/>
            <person name="Sharma A."/>
            <person name="Levering J."/>
            <person name="Mcdonald D."/>
            <person name="Dietrich D."/>
            <person name="Ramadhar T.R."/>
            <person name="Lekbua A."/>
            <person name="Mroue N."/>
            <person name="Liston C."/>
            <person name="Stewart E.J."/>
            <person name="Dubin M.J."/>
            <person name="Zengler K."/>
            <person name="Knight R."/>
            <person name="Gilbert J.A."/>
            <person name="Clardy J."/>
            <person name="Lewis K."/>
        </authorList>
    </citation>
    <scope>NUCLEOTIDE SEQUENCE [LARGE SCALE GENOMIC DNA]</scope>
    <source>
        <strain evidence="2 3">KLE1738</strain>
    </source>
</reference>
<dbReference type="AlphaFoldDB" id="A0A3E2B405"/>
<organism evidence="2 3">
    <name type="scientific">Evtepia gabavorous</name>
    <dbReference type="NCBI Taxonomy" id="2211183"/>
    <lineage>
        <taxon>Bacteria</taxon>
        <taxon>Bacillati</taxon>
        <taxon>Bacillota</taxon>
        <taxon>Clostridia</taxon>
        <taxon>Eubacteriales</taxon>
        <taxon>Evtepia</taxon>
    </lineage>
</organism>
<dbReference type="GeneID" id="97995232"/>
<proteinExistence type="predicted"/>
<accession>A0A3E2B405</accession>
<evidence type="ECO:0000313" key="3">
    <source>
        <dbReference type="Proteomes" id="UP000260649"/>
    </source>
</evidence>
<comment type="caution">
    <text evidence="2">The sequence shown here is derived from an EMBL/GenBank/DDBJ whole genome shotgun (WGS) entry which is preliminary data.</text>
</comment>
<dbReference type="OrthoDB" id="2225173at2"/>
<keyword evidence="3" id="KW-1185">Reference proteome</keyword>
<dbReference type="Proteomes" id="UP000260649">
    <property type="component" value="Unassembled WGS sequence"/>
</dbReference>
<name>A0A3E2B405_9FIRM</name>
<dbReference type="EMBL" id="QQRQ01000007">
    <property type="protein sequence ID" value="RFT06706.1"/>
    <property type="molecule type" value="Genomic_DNA"/>
</dbReference>
<dbReference type="RefSeq" id="WP_117142090.1">
    <property type="nucleotide sequence ID" value="NZ_CAKXRM010000001.1"/>
</dbReference>
<evidence type="ECO:0000313" key="2">
    <source>
        <dbReference type="EMBL" id="RFT06706.1"/>
    </source>
</evidence>
<feature type="domain" description="Nucleotide modification associated" evidence="1">
    <location>
        <begin position="15"/>
        <end position="96"/>
    </location>
</feature>
<protein>
    <recommendedName>
        <fullName evidence="1">Nucleotide modification associated domain-containing protein</fullName>
    </recommendedName>
</protein>
<gene>
    <name evidence="2" type="ORF">DV520_05725</name>
</gene>
<dbReference type="Pfam" id="PF18756">
    <property type="entry name" value="Nmad4"/>
    <property type="match status" value="1"/>
</dbReference>
<dbReference type="InterPro" id="IPR040613">
    <property type="entry name" value="Nmad4"/>
</dbReference>
<sequence>MKKTTAQKTAAYRLPEATTPENLEMKLMNNLGTILTFGDRILAVGYFYDSNGRSYYGAVYRFTTEDHTCEGDIKLVSVSDETFIDNGHAMAWAMSKAN</sequence>